<reference evidence="1" key="1">
    <citation type="submission" date="2018-03" db="EMBL/GenBank/DDBJ databases">
        <title>Phage therapy in agriculture - a green tech approach to combat plant pathogenic bacteria.</title>
        <authorList>
            <person name="Carstens A.B."/>
            <person name="Djurhuus A.M."/>
            <person name="Hansen L.H."/>
        </authorList>
    </citation>
    <scope>NUCLEOTIDE SEQUENCE [LARGE SCALE GENOMIC DNA]</scope>
</reference>
<dbReference type="RefSeq" id="YP_010095029.1">
    <property type="nucleotide sequence ID" value="NC_055743.1"/>
</dbReference>
<protein>
    <submittedName>
        <fullName evidence="1">Uncharacterized protein</fullName>
    </submittedName>
</protein>
<sequence length="60" mass="6724">MGYANIELIEQYNLSIVKGSVDDIWYVISPFVDAKTPRISATNKVLRLAIAEVVTKLVKE</sequence>
<dbReference type="Proteomes" id="UP000246316">
    <property type="component" value="Segment"/>
</dbReference>
<evidence type="ECO:0000313" key="1">
    <source>
        <dbReference type="EMBL" id="AWD90521.1"/>
    </source>
</evidence>
<dbReference type="GeneID" id="65112663"/>
<name>A0A2S1GMA4_9CAUD</name>
<dbReference type="EMBL" id="MH059636">
    <property type="protein sequence ID" value="AWD90521.1"/>
    <property type="molecule type" value="Genomic_DNA"/>
</dbReference>
<proteinExistence type="predicted"/>
<dbReference type="KEGG" id="vg:65112663"/>
<organism evidence="1 2">
    <name type="scientific">Erwinia phage Cronus</name>
    <dbReference type="NCBI Taxonomy" id="2163633"/>
    <lineage>
        <taxon>Viruses</taxon>
        <taxon>Duplodnaviria</taxon>
        <taxon>Heunggongvirae</taxon>
        <taxon>Uroviricota</taxon>
        <taxon>Caudoviricetes</taxon>
        <taxon>Pantevenvirales</taxon>
        <taxon>Straboviridae</taxon>
        <taxon>Tevenvirinae</taxon>
        <taxon>Risoevirus</taxon>
        <taxon>Risoevirus cronus</taxon>
        <taxon>Roskildevirus cronus</taxon>
    </lineage>
</organism>
<keyword evidence="2" id="KW-1185">Reference proteome</keyword>
<evidence type="ECO:0000313" key="2">
    <source>
        <dbReference type="Proteomes" id="UP000246316"/>
    </source>
</evidence>
<accession>A0A2S1GMA4</accession>